<reference evidence="2 3" key="1">
    <citation type="submission" date="2024-09" db="EMBL/GenBank/DDBJ databases">
        <authorList>
            <person name="Sun Q."/>
            <person name="Mori K."/>
        </authorList>
    </citation>
    <scope>NUCLEOTIDE SEQUENCE [LARGE SCALE GENOMIC DNA]</scope>
    <source>
        <strain evidence="2 3">CGMCC 1.12926</strain>
    </source>
</reference>
<keyword evidence="2" id="KW-0255">Endonuclease</keyword>
<comment type="caution">
    <text evidence="2">The sequence shown here is derived from an EMBL/GenBank/DDBJ whole genome shotgun (WGS) entry which is preliminary data.</text>
</comment>
<dbReference type="EMBL" id="JBHLYW010000007">
    <property type="protein sequence ID" value="MFC0076586.1"/>
    <property type="molecule type" value="Genomic_DNA"/>
</dbReference>
<protein>
    <submittedName>
        <fullName evidence="2">Restriction endonuclease</fullName>
        <ecNumber evidence="2">3.1.21.-</ecNumber>
    </submittedName>
</protein>
<accession>A0ABV6BPP8</accession>
<sequence length="325" mass="37060">MGNRNDGKSLERTIRLIQETFKDSEHTEVFPSHKIICPNGLTREFDVIIKSKVNGMNICIAMECKDYGKKVAVGIVEQFKSKCDSIKEINKMVIVSPKGFQSGAVVQAKNFGIELMTAEEVSTEYLNDLVTQISHYNLKIIDINNYRYNIASQNEDILNNIDINLETKFYESETGKELGVVELIKKTIDAAGQAINALALKHYVKFKNSLEENPAFPVSLGMTFPFSKYYINDIKGNRVNLTEFRFDVSIKLVEIISEVSGRVIKNQDDSIQAHSIVLKNDNKSESELIIKPDNDFNLFYTENKETTQLKKLFKYDPKTKEIRKC</sequence>
<dbReference type="RefSeq" id="WP_379685639.1">
    <property type="nucleotide sequence ID" value="NZ_JBHLYW010000007.1"/>
</dbReference>
<dbReference type="GO" id="GO:0016787">
    <property type="term" value="F:hydrolase activity"/>
    <property type="evidence" value="ECO:0007669"/>
    <property type="project" value="UniProtKB-KW"/>
</dbReference>
<dbReference type="Gene3D" id="3.40.1350.10">
    <property type="match status" value="1"/>
</dbReference>
<evidence type="ECO:0000259" key="1">
    <source>
        <dbReference type="Pfam" id="PF04471"/>
    </source>
</evidence>
<keyword evidence="2" id="KW-0378">Hydrolase</keyword>
<gene>
    <name evidence="2" type="ORF">ACFFLS_06025</name>
</gene>
<keyword evidence="2" id="KW-0540">Nuclease</keyword>
<keyword evidence="3" id="KW-1185">Reference proteome</keyword>
<feature type="domain" description="Restriction endonuclease type IV Mrr" evidence="1">
    <location>
        <begin position="43"/>
        <end position="121"/>
    </location>
</feature>
<dbReference type="SUPFAM" id="SSF52980">
    <property type="entry name" value="Restriction endonuclease-like"/>
    <property type="match status" value="1"/>
</dbReference>
<dbReference type="InterPro" id="IPR011335">
    <property type="entry name" value="Restrct_endonuc-II-like"/>
</dbReference>
<evidence type="ECO:0000313" key="2">
    <source>
        <dbReference type="EMBL" id="MFC0076586.1"/>
    </source>
</evidence>
<dbReference type="Proteomes" id="UP001589734">
    <property type="component" value="Unassembled WGS sequence"/>
</dbReference>
<dbReference type="InterPro" id="IPR007560">
    <property type="entry name" value="Restrct_endonuc_IV_Mrr"/>
</dbReference>
<dbReference type="GO" id="GO:0004519">
    <property type="term" value="F:endonuclease activity"/>
    <property type="evidence" value="ECO:0007669"/>
    <property type="project" value="UniProtKB-KW"/>
</dbReference>
<proteinExistence type="predicted"/>
<name>A0ABV6BPP8_9FLAO</name>
<dbReference type="InterPro" id="IPR011856">
    <property type="entry name" value="tRNA_endonuc-like_dom_sf"/>
</dbReference>
<dbReference type="EC" id="3.1.21.-" evidence="2"/>
<evidence type="ECO:0000313" key="3">
    <source>
        <dbReference type="Proteomes" id="UP001589734"/>
    </source>
</evidence>
<dbReference type="Pfam" id="PF04471">
    <property type="entry name" value="Mrr_cat"/>
    <property type="match status" value="1"/>
</dbReference>
<organism evidence="2 3">
    <name type="scientific">Flavobacterium procerum</name>
    <dbReference type="NCBI Taxonomy" id="1455569"/>
    <lineage>
        <taxon>Bacteria</taxon>
        <taxon>Pseudomonadati</taxon>
        <taxon>Bacteroidota</taxon>
        <taxon>Flavobacteriia</taxon>
        <taxon>Flavobacteriales</taxon>
        <taxon>Flavobacteriaceae</taxon>
        <taxon>Flavobacterium</taxon>
    </lineage>
</organism>